<dbReference type="RefSeq" id="WP_033362108.1">
    <property type="nucleotide sequence ID" value="NZ_CP073767.1"/>
</dbReference>
<organism evidence="1 2">
    <name type="scientific">Dactylosporangium aurantiacum</name>
    <dbReference type="NCBI Taxonomy" id="35754"/>
    <lineage>
        <taxon>Bacteria</taxon>
        <taxon>Bacillati</taxon>
        <taxon>Actinomycetota</taxon>
        <taxon>Actinomycetes</taxon>
        <taxon>Micromonosporales</taxon>
        <taxon>Micromonosporaceae</taxon>
        <taxon>Dactylosporangium</taxon>
    </lineage>
</organism>
<dbReference type="KEGG" id="daur:Daura_25400"/>
<keyword evidence="2" id="KW-1185">Reference proteome</keyword>
<gene>
    <name evidence="1" type="ORF">Daura_25400</name>
</gene>
<evidence type="ECO:0000313" key="2">
    <source>
        <dbReference type="Proteomes" id="UP001058003"/>
    </source>
</evidence>
<accession>A0A9Q9MLP6</accession>
<name>A0A9Q9MLP6_9ACTN</name>
<sequence length="81" mass="8637">MRHVSDQRRRARLAVRHAFAPAHRARTPEAVTRAMTVPPATEPVTVHAVVLGPVAAIERARLARDVVRSGLAPGSASPACD</sequence>
<reference evidence="1" key="1">
    <citation type="submission" date="2021-04" db="EMBL/GenBank/DDBJ databases">
        <title>Dactylosporangium aurantiacum NRRL B-8018 full assembly.</title>
        <authorList>
            <person name="Hartkoorn R.C."/>
            <person name="Beaudoing E."/>
            <person name="Hot D."/>
        </authorList>
    </citation>
    <scope>NUCLEOTIDE SEQUENCE</scope>
    <source>
        <strain evidence="1">NRRL B-8018</strain>
    </source>
</reference>
<proteinExistence type="predicted"/>
<dbReference type="EMBL" id="CP073767">
    <property type="protein sequence ID" value="UWZ59200.1"/>
    <property type="molecule type" value="Genomic_DNA"/>
</dbReference>
<dbReference type="AlphaFoldDB" id="A0A9Q9MLP6"/>
<evidence type="ECO:0000313" key="1">
    <source>
        <dbReference type="EMBL" id="UWZ59200.1"/>
    </source>
</evidence>
<dbReference type="Proteomes" id="UP001058003">
    <property type="component" value="Chromosome"/>
</dbReference>
<protein>
    <submittedName>
        <fullName evidence="1">Uncharacterized protein</fullName>
    </submittedName>
</protein>